<evidence type="ECO:0000259" key="10">
    <source>
        <dbReference type="Pfam" id="PF04095"/>
    </source>
</evidence>
<keyword evidence="4" id="KW-0597">Phosphoprotein</keyword>
<dbReference type="PANTHER" id="PTHR11098">
    <property type="entry name" value="NICOTINATE PHOSPHORIBOSYLTRANSFERASE"/>
    <property type="match status" value="1"/>
</dbReference>
<evidence type="ECO:0000256" key="5">
    <source>
        <dbReference type="ARBA" id="ARBA00022598"/>
    </source>
</evidence>
<dbReference type="EMBL" id="QRVL01000008">
    <property type="protein sequence ID" value="RGS39621.1"/>
    <property type="molecule type" value="Genomic_DNA"/>
</dbReference>
<dbReference type="EC" id="6.3.4.21" evidence="3 9"/>
<reference evidence="13 14" key="1">
    <citation type="submission" date="2018-08" db="EMBL/GenBank/DDBJ databases">
        <title>A genome reference for cultivated species of the human gut microbiota.</title>
        <authorList>
            <person name="Zou Y."/>
            <person name="Xue W."/>
            <person name="Luo G."/>
        </authorList>
    </citation>
    <scope>NUCLEOTIDE SEQUENCE [LARGE SCALE GENOMIC DNA]</scope>
    <source>
        <strain evidence="13 14">AF22-12AC</strain>
    </source>
</reference>
<dbReference type="InterPro" id="IPR007229">
    <property type="entry name" value="Nic_PRibTrfase-Fam"/>
</dbReference>
<evidence type="ECO:0000313" key="13">
    <source>
        <dbReference type="EMBL" id="RGS39621.1"/>
    </source>
</evidence>
<dbReference type="Pfam" id="PF17767">
    <property type="entry name" value="NAPRTase_N"/>
    <property type="match status" value="1"/>
</dbReference>
<protein>
    <recommendedName>
        <fullName evidence="3 9">Nicotinate phosphoribosyltransferase</fullName>
        <ecNumber evidence="3 9">6.3.4.21</ecNumber>
    </recommendedName>
</protein>
<name>A0A395V648_9FIRM</name>
<dbReference type="InterPro" id="IPR036068">
    <property type="entry name" value="Nicotinate_pribotase-like_C"/>
</dbReference>
<evidence type="ECO:0000259" key="12">
    <source>
        <dbReference type="Pfam" id="PF17956"/>
    </source>
</evidence>
<dbReference type="GO" id="GO:0005829">
    <property type="term" value="C:cytosol"/>
    <property type="evidence" value="ECO:0007669"/>
    <property type="project" value="TreeGrafter"/>
</dbReference>
<evidence type="ECO:0000256" key="8">
    <source>
        <dbReference type="ARBA" id="ARBA00048668"/>
    </source>
</evidence>
<evidence type="ECO:0000313" key="14">
    <source>
        <dbReference type="Proteomes" id="UP000266172"/>
    </source>
</evidence>
<dbReference type="Pfam" id="PF17956">
    <property type="entry name" value="NAPRTase_C"/>
    <property type="match status" value="1"/>
</dbReference>
<keyword evidence="7 9" id="KW-0808">Transferase</keyword>
<dbReference type="InterPro" id="IPR041525">
    <property type="entry name" value="N/Namide_PRibTrfase"/>
</dbReference>
<dbReference type="InterPro" id="IPR040727">
    <property type="entry name" value="NAPRTase_N"/>
</dbReference>
<accession>A0A395V648</accession>
<sequence length="484" mass="54121">MSTLNLTLLTDLYELTMMQGYFKNHNQDVVVFDAFYRNNPCDGGYSVCAGLAQVIDYIENLHFDTDDINYLRSLKIFDEDFLEYLSNFKFSGDIYAVPEGSLIFPREPLVKVVAPIMEAQLIETAILNIVNHQCLIATKAARVCYAAKGDNVMEFGLRRAQGPDSGTYGARAAVIGGCSGTSNVLAGQMFHVPVLGTHAHSWIMSFPDEYTAFRKYAELYPSACILLVDTYDTLKSGIPNAIRVFTEMRDAGIPLTYYGIRMDSGDLAYLSKQVRKMLDEAGFPDAVISASNDLDEYLIESLKLQGAAISSWGVGTNLITSKDNPAFGGVYKLAAIRTADGSFQPKIKLSENVEKVTNPGNKTFYRVYDKKTGKIKADLICLYDETFDESEDLKLFDPNAPWKKTRLPGGSYTLREMLIPVIKAGKTIYTSPGVMEIREICNHEKDTIWDETKRFVNPQEIYVDLSQKLYDMKTALLNEMSMDS</sequence>
<evidence type="ECO:0000256" key="1">
    <source>
        <dbReference type="ARBA" id="ARBA00004952"/>
    </source>
</evidence>
<dbReference type="GO" id="GO:0047280">
    <property type="term" value="F:nicotinamide phosphoribosyltransferase activity"/>
    <property type="evidence" value="ECO:0007669"/>
    <property type="project" value="UniProtKB-ARBA"/>
</dbReference>
<dbReference type="InterPro" id="IPR006405">
    <property type="entry name" value="Nic_PRibTrfase_pncB"/>
</dbReference>
<evidence type="ECO:0000256" key="4">
    <source>
        <dbReference type="ARBA" id="ARBA00022553"/>
    </source>
</evidence>
<evidence type="ECO:0000259" key="11">
    <source>
        <dbReference type="Pfam" id="PF17767"/>
    </source>
</evidence>
<comment type="pathway">
    <text evidence="1 9">Cofactor biosynthesis; NAD(+) biosynthesis; nicotinate D-ribonucleotide from nicotinate: step 1/1.</text>
</comment>
<keyword evidence="6 9" id="KW-0662">Pyridine nucleotide biosynthesis</keyword>
<dbReference type="NCBIfam" id="TIGR01513">
    <property type="entry name" value="NAPRTase_put"/>
    <property type="match status" value="1"/>
</dbReference>
<dbReference type="PIRSF" id="PIRSF000484">
    <property type="entry name" value="NAPRT"/>
    <property type="match status" value="1"/>
</dbReference>
<comment type="PTM">
    <text evidence="9">Transiently phosphorylated on a His residue during the reaction cycle. Phosphorylation strongly increases the affinity for substrates and increases the rate of nicotinate D-ribonucleotide production. Dephosphorylation regenerates the low-affinity form of the enzyme, leading to product release.</text>
</comment>
<proteinExistence type="inferred from homology"/>
<dbReference type="CDD" id="cd01570">
    <property type="entry name" value="NAPRTase_A"/>
    <property type="match status" value="1"/>
</dbReference>
<evidence type="ECO:0000256" key="9">
    <source>
        <dbReference type="RuleBase" id="RU365100"/>
    </source>
</evidence>
<dbReference type="GO" id="GO:0034355">
    <property type="term" value="P:NAD+ biosynthetic process via the salvage pathway"/>
    <property type="evidence" value="ECO:0007669"/>
    <property type="project" value="TreeGrafter"/>
</dbReference>
<dbReference type="Pfam" id="PF04095">
    <property type="entry name" value="NAPRTase"/>
    <property type="match status" value="1"/>
</dbReference>
<keyword evidence="5 9" id="KW-0436">Ligase</keyword>
<evidence type="ECO:0000256" key="2">
    <source>
        <dbReference type="ARBA" id="ARBA00010897"/>
    </source>
</evidence>
<comment type="similarity">
    <text evidence="2 9">Belongs to the NAPRTase family.</text>
</comment>
<dbReference type="UniPathway" id="UPA00253">
    <property type="reaction ID" value="UER00457"/>
</dbReference>
<comment type="caution">
    <text evidence="13">The sequence shown here is derived from an EMBL/GenBank/DDBJ whole genome shotgun (WGS) entry which is preliminary data.</text>
</comment>
<dbReference type="NCBIfam" id="NF009131">
    <property type="entry name" value="PRK12484.1"/>
    <property type="match status" value="1"/>
</dbReference>
<comment type="catalytic activity">
    <reaction evidence="8 9">
        <text>5-phospho-alpha-D-ribose 1-diphosphate + nicotinate + ATP + H2O = nicotinate beta-D-ribonucleotide + ADP + phosphate + diphosphate</text>
        <dbReference type="Rhea" id="RHEA:36163"/>
        <dbReference type="ChEBI" id="CHEBI:15377"/>
        <dbReference type="ChEBI" id="CHEBI:30616"/>
        <dbReference type="ChEBI" id="CHEBI:32544"/>
        <dbReference type="ChEBI" id="CHEBI:33019"/>
        <dbReference type="ChEBI" id="CHEBI:43474"/>
        <dbReference type="ChEBI" id="CHEBI:57502"/>
        <dbReference type="ChEBI" id="CHEBI:58017"/>
        <dbReference type="ChEBI" id="CHEBI:456216"/>
        <dbReference type="EC" id="6.3.4.21"/>
    </reaction>
</comment>
<feature type="domain" description="Nicotinate phosphoribosyltransferase C-terminal" evidence="12">
    <location>
        <begin position="362"/>
        <end position="473"/>
    </location>
</feature>
<evidence type="ECO:0000256" key="3">
    <source>
        <dbReference type="ARBA" id="ARBA00013236"/>
    </source>
</evidence>
<dbReference type="Gene3D" id="3.20.20.70">
    <property type="entry name" value="Aldolase class I"/>
    <property type="match status" value="1"/>
</dbReference>
<dbReference type="InterPro" id="IPR013785">
    <property type="entry name" value="Aldolase_TIM"/>
</dbReference>
<dbReference type="NCBIfam" id="NF006695">
    <property type="entry name" value="PRK09243.1-2"/>
    <property type="match status" value="1"/>
</dbReference>
<gene>
    <name evidence="13" type="ORF">DWX93_10355</name>
</gene>
<dbReference type="Gene3D" id="3.20.140.10">
    <property type="entry name" value="nicotinate phosphoribosyltransferase"/>
    <property type="match status" value="1"/>
</dbReference>
<comment type="function">
    <text evidence="9">Catalyzes the first step in the biosynthesis of NAD from nicotinic acid, the ATP-dependent synthesis of beta-nicotinate D-ribonucleotide from nicotinate and 5-phospho-D-ribose 1-phosphate.</text>
</comment>
<dbReference type="InterPro" id="IPR041619">
    <property type="entry name" value="NAPRTase_C"/>
</dbReference>
<dbReference type="AlphaFoldDB" id="A0A395V648"/>
<keyword evidence="13" id="KW-0328">Glycosyltransferase</keyword>
<dbReference type="RefSeq" id="WP_118097585.1">
    <property type="nucleotide sequence ID" value="NZ_DBFVHP010000022.1"/>
</dbReference>
<evidence type="ECO:0000256" key="6">
    <source>
        <dbReference type="ARBA" id="ARBA00022642"/>
    </source>
</evidence>
<dbReference type="SUPFAM" id="SSF54675">
    <property type="entry name" value="Nicotinate/Quinolinate PRTase N-terminal domain-like"/>
    <property type="match status" value="1"/>
</dbReference>
<dbReference type="Proteomes" id="UP000266172">
    <property type="component" value="Unassembled WGS sequence"/>
</dbReference>
<organism evidence="13 14">
    <name type="scientific">Roseburia hominis</name>
    <dbReference type="NCBI Taxonomy" id="301301"/>
    <lineage>
        <taxon>Bacteria</taxon>
        <taxon>Bacillati</taxon>
        <taxon>Bacillota</taxon>
        <taxon>Clostridia</taxon>
        <taxon>Lachnospirales</taxon>
        <taxon>Lachnospiraceae</taxon>
        <taxon>Roseburia</taxon>
    </lineage>
</organism>
<feature type="domain" description="Nicotinate phosphoribosyltransferase N-terminal" evidence="11">
    <location>
        <begin position="8"/>
        <end position="131"/>
    </location>
</feature>
<dbReference type="GO" id="GO:0004516">
    <property type="term" value="F:nicotinate phosphoribosyltransferase activity"/>
    <property type="evidence" value="ECO:0007669"/>
    <property type="project" value="UniProtKB-UniRule"/>
</dbReference>
<feature type="domain" description="Nicotinate/nicotinamide phosphoribosyltransferase" evidence="10">
    <location>
        <begin position="152"/>
        <end position="336"/>
    </location>
</feature>
<dbReference type="PANTHER" id="PTHR11098:SF1">
    <property type="entry name" value="NICOTINATE PHOSPHORIBOSYLTRANSFERASE"/>
    <property type="match status" value="1"/>
</dbReference>
<dbReference type="FunFam" id="3.20.20.70:FF:000076">
    <property type="entry name" value="Nicotinate phosphoribosyltransferase"/>
    <property type="match status" value="1"/>
</dbReference>
<evidence type="ECO:0000256" key="7">
    <source>
        <dbReference type="ARBA" id="ARBA00022679"/>
    </source>
</evidence>
<dbReference type="SUPFAM" id="SSF51690">
    <property type="entry name" value="Nicotinate/Quinolinate PRTase C-terminal domain-like"/>
    <property type="match status" value="1"/>
</dbReference>